<protein>
    <submittedName>
        <fullName evidence="1">Uncharacterized protein</fullName>
    </submittedName>
</protein>
<evidence type="ECO:0000313" key="2">
    <source>
        <dbReference type="Proteomes" id="UP000240819"/>
    </source>
</evidence>
<organism evidence="1 2">
    <name type="scientific">Vibrio phage Ceto</name>
    <dbReference type="NCBI Taxonomy" id="2570300"/>
    <lineage>
        <taxon>Viruses</taxon>
        <taxon>Duplodnaviria</taxon>
        <taxon>Heunggongvirae</taxon>
        <taxon>Uroviricota</taxon>
        <taxon>Caudoviricetes</taxon>
        <taxon>Demerecviridae</taxon>
        <taxon>Ermolyevavirinae</taxon>
        <taxon>Cetovirus</taxon>
        <taxon>Cetovirus ceto</taxon>
    </lineage>
</organism>
<sequence>MPKRIPPPILARGFTMKIDFLVLSDTIDSLGWNKAVAIIRNGFEADIISEVECQLALDKMKAMFEHYMWRWFDVEGTWEHHFYNNAFDMGKPFSLERDTGNGYYLHGVANKTKNDQSWESVGKRAIEEYTVIGENPDCIMAH</sequence>
<dbReference type="Proteomes" id="UP000240819">
    <property type="component" value="Segment"/>
</dbReference>
<keyword evidence="2" id="KW-1185">Reference proteome</keyword>
<reference evidence="1 2" key="1">
    <citation type="submission" date="2017-12" db="EMBL/GenBank/DDBJ databases">
        <authorList>
            <person name="Lestochi C.V."/>
            <person name="Miller K.C."/>
            <person name="Miller J.S."/>
            <person name="Stanton M.L."/>
            <person name="Broussard G.W."/>
        </authorList>
    </citation>
    <scope>NUCLEOTIDE SEQUENCE [LARGE SCALE GENOMIC DNA]</scope>
</reference>
<proteinExistence type="predicted"/>
<dbReference type="EMBL" id="MG649966">
    <property type="protein sequence ID" value="AUG85016.1"/>
    <property type="molecule type" value="Genomic_DNA"/>
</dbReference>
<name>A0A2H5BGA0_9CAUD</name>
<gene>
    <name evidence="1" type="ORF">CETO_9</name>
</gene>
<accession>A0A2H5BGA0</accession>
<evidence type="ECO:0000313" key="1">
    <source>
        <dbReference type="EMBL" id="AUG85016.1"/>
    </source>
</evidence>